<dbReference type="Pfam" id="PF12679">
    <property type="entry name" value="ABC2_membrane_2"/>
    <property type="match status" value="1"/>
</dbReference>
<keyword evidence="1" id="KW-1133">Transmembrane helix</keyword>
<dbReference type="EMBL" id="JAHQCX010000005">
    <property type="protein sequence ID" value="MBU9726301.1"/>
    <property type="molecule type" value="Genomic_DNA"/>
</dbReference>
<evidence type="ECO:0000313" key="2">
    <source>
        <dbReference type="EMBL" id="MBU9726301.1"/>
    </source>
</evidence>
<proteinExistence type="predicted"/>
<comment type="caution">
    <text evidence="2">The sequence shown here is derived from an EMBL/GenBank/DDBJ whole genome shotgun (WGS) entry which is preliminary data.</text>
</comment>
<feature type="transmembrane region" description="Helical" evidence="1">
    <location>
        <begin position="187"/>
        <end position="212"/>
    </location>
</feature>
<reference evidence="2 3" key="1">
    <citation type="submission" date="2021-06" db="EMBL/GenBank/DDBJ databases">
        <title>Description of novel taxa of the family Lachnospiraceae.</title>
        <authorList>
            <person name="Chaplin A.V."/>
            <person name="Sokolova S.R."/>
            <person name="Pikina A.P."/>
            <person name="Korzhanova M."/>
            <person name="Belova V."/>
            <person name="Korostin D."/>
            <person name="Efimov B.A."/>
        </authorList>
    </citation>
    <scope>NUCLEOTIDE SEQUENCE [LARGE SCALE GENOMIC DNA]</scope>
    <source>
        <strain evidence="2 3">ASD4241</strain>
    </source>
</reference>
<evidence type="ECO:0000256" key="1">
    <source>
        <dbReference type="SAM" id="Phobius"/>
    </source>
</evidence>
<feature type="transmembrane region" description="Helical" evidence="1">
    <location>
        <begin position="99"/>
        <end position="122"/>
    </location>
</feature>
<accession>A0ABS6K6Z2</accession>
<feature type="transmembrane region" description="Helical" evidence="1">
    <location>
        <begin position="143"/>
        <end position="167"/>
    </location>
</feature>
<gene>
    <name evidence="2" type="ORF">KTH90_09765</name>
</gene>
<name>A0ABS6K6Z2_9FIRM</name>
<organism evidence="2 3">
    <name type="scientific">Diplocloster modestus</name>
    <dbReference type="NCBI Taxonomy" id="2850322"/>
    <lineage>
        <taxon>Bacteria</taxon>
        <taxon>Bacillati</taxon>
        <taxon>Bacillota</taxon>
        <taxon>Clostridia</taxon>
        <taxon>Lachnospirales</taxon>
        <taxon>Lachnospiraceae</taxon>
        <taxon>Diplocloster</taxon>
    </lineage>
</organism>
<feature type="transmembrane region" description="Helical" evidence="1">
    <location>
        <begin position="315"/>
        <end position="337"/>
    </location>
</feature>
<keyword evidence="1" id="KW-0812">Transmembrane</keyword>
<keyword evidence="3" id="KW-1185">Reference proteome</keyword>
<feature type="transmembrane region" description="Helical" evidence="1">
    <location>
        <begin position="54"/>
        <end position="73"/>
    </location>
</feature>
<dbReference type="Proteomes" id="UP001314681">
    <property type="component" value="Unassembled WGS sequence"/>
</dbReference>
<sequence>METIETKRKFGKLCPWAGRMANRETGGPGAGRKSSGLMVLYRKEMADHMHSKRFLIILLLILITSLASLYGALSGIQDAVKDSSDFIFLKLFTTSGKSIPSFVSFIALLGPFVGLTLGFDAINNERTSGTLNRLVSQPIYRDAVINGKFLAGYTVIVIMVFSMGILIGTAGLVSTGIAPSGEELVRLFVFLIYTTVYIAFWLALAILFSVLCKHAATSALAVIAVWLFFAIFMGLLAGIIANGLFPTENATSMQTVMQNYTWNQNLNRLSPYYLYSEAVSTILNPSVRTVSVITVNQLSGAVAGYLPLGQSLLLVWPHLVWLLALTMIVFAISYVCFMRQEIRSGQ</sequence>
<dbReference type="PANTHER" id="PTHR43471">
    <property type="entry name" value="ABC TRANSPORTER PERMEASE"/>
    <property type="match status" value="1"/>
</dbReference>
<keyword evidence="1" id="KW-0472">Membrane</keyword>
<dbReference type="PANTHER" id="PTHR43471:SF14">
    <property type="entry name" value="ABC-2 TYPE TRANSPORT SYSTEM PERMEASE PROTEIN"/>
    <property type="match status" value="1"/>
</dbReference>
<evidence type="ECO:0000313" key="3">
    <source>
        <dbReference type="Proteomes" id="UP001314681"/>
    </source>
</evidence>
<feature type="transmembrane region" description="Helical" evidence="1">
    <location>
        <begin position="219"/>
        <end position="245"/>
    </location>
</feature>
<protein>
    <submittedName>
        <fullName evidence="2">ABC transporter permease</fullName>
    </submittedName>
</protein>